<protein>
    <submittedName>
        <fullName evidence="3">Excinuclease ABC subunit C</fullName>
    </submittedName>
</protein>
<evidence type="ECO:0000313" key="3">
    <source>
        <dbReference type="EMBL" id="PJB98778.1"/>
    </source>
</evidence>
<dbReference type="SUPFAM" id="SSF82771">
    <property type="entry name" value="GIY-YIG endonuclease"/>
    <property type="match status" value="1"/>
</dbReference>
<dbReference type="Gene3D" id="3.40.1440.10">
    <property type="entry name" value="GIY-YIG endonuclease"/>
    <property type="match status" value="1"/>
</dbReference>
<dbReference type="CDD" id="cd10449">
    <property type="entry name" value="GIY-YIG_SLX1_like"/>
    <property type="match status" value="1"/>
</dbReference>
<evidence type="ECO:0000256" key="1">
    <source>
        <dbReference type="ARBA" id="ARBA00007435"/>
    </source>
</evidence>
<proteinExistence type="inferred from homology"/>
<dbReference type="AlphaFoldDB" id="A0A2M8DLN2"/>
<reference evidence="4" key="1">
    <citation type="submission" date="2017-09" db="EMBL/GenBank/DDBJ databases">
        <title>Depth-based differentiation of microbial function through sediment-hosted aquifers and enrichment of novel symbionts in the deep terrestrial subsurface.</title>
        <authorList>
            <person name="Probst A.J."/>
            <person name="Ladd B."/>
            <person name="Jarett J.K."/>
            <person name="Geller-Mcgrath D.E."/>
            <person name="Sieber C.M.K."/>
            <person name="Emerson J.B."/>
            <person name="Anantharaman K."/>
            <person name="Thomas B.C."/>
            <person name="Malmstrom R."/>
            <person name="Stieglmeier M."/>
            <person name="Klingl A."/>
            <person name="Woyke T."/>
            <person name="Ryan C.M."/>
            <person name="Banfield J.F."/>
        </authorList>
    </citation>
    <scope>NUCLEOTIDE SEQUENCE [LARGE SCALE GENOMIC DNA]</scope>
</reference>
<comment type="similarity">
    <text evidence="1">Belongs to the UPF0213 family.</text>
</comment>
<dbReference type="Proteomes" id="UP000230097">
    <property type="component" value="Unassembled WGS sequence"/>
</dbReference>
<name>A0A2M8DLN2_9BACT</name>
<gene>
    <name evidence="3" type="ORF">CO078_00850</name>
</gene>
<dbReference type="PANTHER" id="PTHR34477">
    <property type="entry name" value="UPF0213 PROTEIN YHBQ"/>
    <property type="match status" value="1"/>
</dbReference>
<dbReference type="Pfam" id="PF01541">
    <property type="entry name" value="GIY-YIG"/>
    <property type="match status" value="1"/>
</dbReference>
<feature type="domain" description="GIY-YIG" evidence="2">
    <location>
        <begin position="1"/>
        <end position="79"/>
    </location>
</feature>
<evidence type="ECO:0000259" key="2">
    <source>
        <dbReference type="PROSITE" id="PS50164"/>
    </source>
</evidence>
<dbReference type="InterPro" id="IPR000305">
    <property type="entry name" value="GIY-YIG_endonuc"/>
</dbReference>
<accession>A0A2M8DLN2</accession>
<dbReference type="InterPro" id="IPR050190">
    <property type="entry name" value="UPF0213_domain"/>
</dbReference>
<dbReference type="InterPro" id="IPR035901">
    <property type="entry name" value="GIY-YIG_endonuc_sf"/>
</dbReference>
<comment type="caution">
    <text evidence="3">The sequence shown here is derived from an EMBL/GenBank/DDBJ whole genome shotgun (WGS) entry which is preliminary data.</text>
</comment>
<sequence length="79" mass="9390">MYYVYILKSILDGSNYIGVTKDLRKRVKEHNYKGSKFTTSKRPYKIIWYAAFVNKIKAYQFEKYLKTGSGIAFLNRHLI</sequence>
<dbReference type="PROSITE" id="PS50164">
    <property type="entry name" value="GIY_YIG"/>
    <property type="match status" value="1"/>
</dbReference>
<dbReference type="EMBL" id="PFTC01000025">
    <property type="protein sequence ID" value="PJB98778.1"/>
    <property type="molecule type" value="Genomic_DNA"/>
</dbReference>
<organism evidence="3 4">
    <name type="scientific">Candidatus Nealsonbacteria bacterium CG_4_9_14_0_8_um_filter_36_17</name>
    <dbReference type="NCBI Taxonomy" id="1974693"/>
    <lineage>
        <taxon>Bacteria</taxon>
        <taxon>Candidatus Nealsoniibacteriota</taxon>
    </lineage>
</organism>
<evidence type="ECO:0000313" key="4">
    <source>
        <dbReference type="Proteomes" id="UP000230097"/>
    </source>
</evidence>
<dbReference type="PANTHER" id="PTHR34477:SF5">
    <property type="entry name" value="BSL5627 PROTEIN"/>
    <property type="match status" value="1"/>
</dbReference>